<dbReference type="PANTHER" id="PTHR34853:SF1">
    <property type="entry name" value="LIPASE 5"/>
    <property type="match status" value="1"/>
</dbReference>
<accession>A0ABW2JCC0</accession>
<dbReference type="EMBL" id="JBHTCF010000001">
    <property type="protein sequence ID" value="MFC7303005.1"/>
    <property type="molecule type" value="Genomic_DNA"/>
</dbReference>
<dbReference type="Pfam" id="PF03583">
    <property type="entry name" value="LIP"/>
    <property type="match status" value="1"/>
</dbReference>
<evidence type="ECO:0000313" key="2">
    <source>
        <dbReference type="EMBL" id="MFC7303005.1"/>
    </source>
</evidence>
<dbReference type="InterPro" id="IPR029058">
    <property type="entry name" value="AB_hydrolase_fold"/>
</dbReference>
<evidence type="ECO:0000313" key="3">
    <source>
        <dbReference type="Proteomes" id="UP001596523"/>
    </source>
</evidence>
<comment type="caution">
    <text evidence="2">The sequence shown here is derived from an EMBL/GenBank/DDBJ whole genome shotgun (WGS) entry which is preliminary data.</text>
</comment>
<dbReference type="Gene3D" id="1.10.260.130">
    <property type="match status" value="1"/>
</dbReference>
<feature type="signal peptide" evidence="1">
    <location>
        <begin position="1"/>
        <end position="32"/>
    </location>
</feature>
<dbReference type="Proteomes" id="UP001596523">
    <property type="component" value="Unassembled WGS sequence"/>
</dbReference>
<evidence type="ECO:0000256" key="1">
    <source>
        <dbReference type="SAM" id="SignalP"/>
    </source>
</evidence>
<proteinExistence type="predicted"/>
<gene>
    <name evidence="2" type="ORF">ACFQVC_02070</name>
</gene>
<dbReference type="PANTHER" id="PTHR34853">
    <property type="match status" value="1"/>
</dbReference>
<organism evidence="2 3">
    <name type="scientific">Streptomyces monticola</name>
    <dbReference type="NCBI Taxonomy" id="2666263"/>
    <lineage>
        <taxon>Bacteria</taxon>
        <taxon>Bacillati</taxon>
        <taxon>Actinomycetota</taxon>
        <taxon>Actinomycetes</taxon>
        <taxon>Kitasatosporales</taxon>
        <taxon>Streptomycetaceae</taxon>
        <taxon>Streptomyces</taxon>
    </lineage>
</organism>
<dbReference type="Gene3D" id="3.40.50.1820">
    <property type="entry name" value="alpha/beta hydrolase"/>
    <property type="match status" value="1"/>
</dbReference>
<sequence>MRRARAKRKKTLGVLTAGAVLAGLGLAATDLAAGAAPASSSSPPLTAAAGAACEAGDDQIYRPPGGVPVEPGRVIACRETQLPHVPGNIPMRAWKVQYSSKDNAGRGAAVSGTVAVPKAEWKGPGSRPIVAFNPGTLGLGPQCAFSKQLSGAYQDEYEGENIAALLKAGYAVAATDGMGYLDGQTHPYVSGHDAGHALLDIARAAPAVPGSGLDPKTRIGLWGYSEGGAASLWAAQLSASYAPELKVVGTASGGVPGDLKVVAKGLNGGAFAGFLADAVIGLAAAYPDMPFAEILNDEGRKAVQTAKSHCLAGTLANFAGQKIENFSTDKLTLEQIYALKGSSGKSWGQVIDEQKLGVGIGPKGSGAKYEIGFPVMQYRGLFEEVIPIETEDATRKAYCSAKVTTQWKTYPGEHLTTDQLAKDDAVKWLGDRFEGRPEFGNCLLP</sequence>
<keyword evidence="1" id="KW-0732">Signal</keyword>
<dbReference type="InterPro" id="IPR005152">
    <property type="entry name" value="Lipase_secreted"/>
</dbReference>
<name>A0ABW2JCC0_9ACTN</name>
<feature type="chain" id="PRO_5045457564" evidence="1">
    <location>
        <begin position="33"/>
        <end position="445"/>
    </location>
</feature>
<reference evidence="3" key="1">
    <citation type="journal article" date="2019" name="Int. J. Syst. Evol. Microbiol.">
        <title>The Global Catalogue of Microorganisms (GCM) 10K type strain sequencing project: providing services to taxonomists for standard genome sequencing and annotation.</title>
        <authorList>
            <consortium name="The Broad Institute Genomics Platform"/>
            <consortium name="The Broad Institute Genome Sequencing Center for Infectious Disease"/>
            <person name="Wu L."/>
            <person name="Ma J."/>
        </authorList>
    </citation>
    <scope>NUCLEOTIDE SEQUENCE [LARGE SCALE GENOMIC DNA]</scope>
    <source>
        <strain evidence="3">SYNS20</strain>
    </source>
</reference>
<keyword evidence="3" id="KW-1185">Reference proteome</keyword>
<dbReference type="PIRSF" id="PIRSF029171">
    <property type="entry name" value="Esterase_LipA"/>
    <property type="match status" value="1"/>
</dbReference>
<dbReference type="SUPFAM" id="SSF53474">
    <property type="entry name" value="alpha/beta-Hydrolases"/>
    <property type="match status" value="1"/>
</dbReference>
<protein>
    <submittedName>
        <fullName evidence="2">Lipase family protein</fullName>
    </submittedName>
</protein>